<dbReference type="Gene3D" id="1.20.5.1160">
    <property type="entry name" value="Vasodilator-stimulated phosphoprotein"/>
    <property type="match status" value="1"/>
</dbReference>
<dbReference type="PROSITE" id="PS51842">
    <property type="entry name" value="IF_ROD_2"/>
    <property type="match status" value="1"/>
</dbReference>
<dbReference type="Ensembl" id="ENSXETT00000063498">
    <property type="protein sequence ID" value="ENSXETP00000062918"/>
    <property type="gene ID" value="ENSXETG00000024586"/>
</dbReference>
<evidence type="ECO:0000256" key="1">
    <source>
        <dbReference type="ARBA" id="ARBA00022744"/>
    </source>
</evidence>
<evidence type="ECO:0000256" key="7">
    <source>
        <dbReference type="SAM" id="Coils"/>
    </source>
</evidence>
<keyword evidence="2" id="KW-0403">Intermediate filament</keyword>
<evidence type="ECO:0000256" key="4">
    <source>
        <dbReference type="ARBA" id="ARBA00049697"/>
    </source>
</evidence>
<feature type="region of interest" description="Disordered" evidence="8">
    <location>
        <begin position="582"/>
        <end position="601"/>
    </location>
</feature>
<gene>
    <name evidence="10" type="primary">krt78.6</name>
</gene>
<dbReference type="InterPro" id="IPR039008">
    <property type="entry name" value="IF_rod_dom"/>
</dbReference>
<dbReference type="SUPFAM" id="SSF64593">
    <property type="entry name" value="Intermediate filament protein, coiled coil region"/>
    <property type="match status" value="3"/>
</dbReference>
<evidence type="ECO:0000313" key="10">
    <source>
        <dbReference type="Ensembl" id="ENSXETP00000062918"/>
    </source>
</evidence>
<feature type="domain" description="IF rod" evidence="9">
    <location>
        <begin position="183"/>
        <end position="498"/>
    </location>
</feature>
<evidence type="ECO:0000256" key="2">
    <source>
        <dbReference type="ARBA" id="ARBA00022754"/>
    </source>
</evidence>
<dbReference type="FunFam" id="1.20.5.170:FF:000065">
    <property type="entry name" value="Keratin, type II cytoskeletal 80"/>
    <property type="match status" value="1"/>
</dbReference>
<dbReference type="PANTHER" id="PTHR45616:SF66">
    <property type="entry name" value="KERATIN, TYPE II CYTOSKELETAL I"/>
    <property type="match status" value="1"/>
</dbReference>
<dbReference type="InterPro" id="IPR032444">
    <property type="entry name" value="Keratin_2_head"/>
</dbReference>
<organism evidence="10">
    <name type="scientific">Xenopus tropicalis</name>
    <name type="common">Western clawed frog</name>
    <name type="synonym">Silurana tropicalis</name>
    <dbReference type="NCBI Taxonomy" id="8364"/>
    <lineage>
        <taxon>Eukaryota</taxon>
        <taxon>Metazoa</taxon>
        <taxon>Chordata</taxon>
        <taxon>Craniata</taxon>
        <taxon>Vertebrata</taxon>
        <taxon>Euteleostomi</taxon>
        <taxon>Amphibia</taxon>
        <taxon>Batrachia</taxon>
        <taxon>Anura</taxon>
        <taxon>Pipoidea</taxon>
        <taxon>Pipidae</taxon>
        <taxon>Xenopodinae</taxon>
        <taxon>Xenopus</taxon>
        <taxon>Silurana</taxon>
    </lineage>
</organism>
<sequence length="601" mass="62146">MSFSQVSVKKHHSGSGGGGRGGFSACSLGATGGGSRAGGSYGSRSVYNLGGKSRTSISAASTRSMAGGLGGAAGGGFGSAAGGGFGGGAGGGFGGGAGGGFGGGAGGGFGGGAGGGFGGGFGGGHGGGAGGFGGMGGPGFDGGDMGFPVCPPGGIQQVTINTQLLQPLNLTIDPNVQKVKTEEREQIKTLNNKFAAYIDKVRFLEQQNKVLETKWKLLQEQGTKGSTKRASLEPLFEKYIGDLNKYLSTLINEKDRLNQELKNLQVLVEDYKKKYEDEINKRTKAENDFVLLKKDVDAAYMIKTELEAKVDAVTSEINFLRTLFAAELSQVHDSVTDTSVVLTMDNNRDFNLEGIIQDVKAQLELAAQRSKMEAEALYDNKYKELQRTAEGHGDSIKNSKTEIAELNRRIQRLRAEIENIKKQIAGLNQSIAGAEEKGNLALKDAEKKLHDLEAAEKKLKEDMARQLKEYQELLAAKISLDVEISTYGLMLGGEEHRMSGQIANNVSISVISGGSNVYSALGGAAGGMGGGMGSGMGIGGGMGDGMGSGSCLQGSMGSVHGGKYGYGAGYEGGSMHGGSGSFGHHGGKTSSSVTYTTKKTY</sequence>
<dbReference type="Gene3D" id="1.20.5.500">
    <property type="entry name" value="Single helix bin"/>
    <property type="match status" value="1"/>
</dbReference>
<evidence type="ECO:0000259" key="9">
    <source>
        <dbReference type="PROSITE" id="PS51842"/>
    </source>
</evidence>
<comment type="subunit">
    <text evidence="4">Heterotetramer of two type I and two type II keratins.</text>
</comment>
<dbReference type="PANTHER" id="PTHR45616">
    <property type="entry name" value="GATA-TYPE DOMAIN-CONTAINING PROTEIN"/>
    <property type="match status" value="1"/>
</dbReference>
<dbReference type="SMART" id="SM01391">
    <property type="entry name" value="Filament"/>
    <property type="match status" value="1"/>
</dbReference>
<dbReference type="Pfam" id="PF16208">
    <property type="entry name" value="Keratin_2_head"/>
    <property type="match status" value="1"/>
</dbReference>
<dbReference type="GeneTree" id="ENSGT00940000161550"/>
<reference evidence="10" key="1">
    <citation type="journal article" date="2010" name="Science">
        <title>The genome of the Western clawed frog Xenopus tropicalis.</title>
        <authorList>
            <person name="Hellsten U."/>
            <person name="Harland R.M."/>
            <person name="Gilchrist M.J."/>
            <person name="Hendrix D."/>
            <person name="Jurka J."/>
            <person name="Kapitonov V."/>
            <person name="Ovcharenko I."/>
            <person name="Putnam N.H."/>
            <person name="Shu S."/>
            <person name="Taher L."/>
            <person name="Blitz I.L."/>
            <person name="Blumberg B."/>
            <person name="Dichmann D.S."/>
            <person name="Dubchak I."/>
            <person name="Amaya E."/>
            <person name="Detter J.C."/>
            <person name="Fletcher R."/>
            <person name="Gerhard D.S."/>
            <person name="Goodstein D."/>
            <person name="Graves T."/>
            <person name="Grigoriev I.V."/>
            <person name="Grimwood J."/>
            <person name="Kawashima T."/>
            <person name="Lindquist E."/>
            <person name="Lucas S.M."/>
            <person name="Mead P.E."/>
            <person name="Mitros T."/>
            <person name="Ogino H."/>
            <person name="Ohta Y."/>
            <person name="Poliakov A.V."/>
            <person name="Pollet N."/>
            <person name="Robert J."/>
            <person name="Salamov A."/>
            <person name="Sater A.K."/>
            <person name="Schmutz J."/>
            <person name="Terry A."/>
            <person name="Vize P.D."/>
            <person name="Warren W.C."/>
            <person name="Wells D."/>
            <person name="Wills A."/>
            <person name="Wilson R.K."/>
            <person name="Zimmerman L.B."/>
            <person name="Zorn A.M."/>
            <person name="Grainger R."/>
            <person name="Grammer T."/>
            <person name="Khokha M.K."/>
            <person name="Richardson P.M."/>
            <person name="Rokhsar D.S."/>
        </authorList>
    </citation>
    <scope>NUCLEOTIDE SEQUENCE [LARGE SCALE GENOMIC DNA]</scope>
    <source>
        <strain evidence="10">Nigerian</strain>
    </source>
</reference>
<protein>
    <recommendedName>
        <fullName evidence="6">Keratin, type II cytoskeletal I</fullName>
    </recommendedName>
</protein>
<dbReference type="InterPro" id="IPR003054">
    <property type="entry name" value="Keratin_II"/>
</dbReference>
<dbReference type="PRINTS" id="PR01276">
    <property type="entry name" value="TYPE2KERATIN"/>
</dbReference>
<evidence type="ECO:0000256" key="8">
    <source>
        <dbReference type="SAM" id="MobiDB-lite"/>
    </source>
</evidence>
<feature type="coiled-coil region" evidence="7">
    <location>
        <begin position="360"/>
        <end position="476"/>
    </location>
</feature>
<dbReference type="Bgee" id="ENSXETG00000024586">
    <property type="expression patterns" value="Expressed in testis"/>
</dbReference>
<name>A0A6I8PUX0_XENTR</name>
<dbReference type="FunFam" id="1.20.5.500:FF:000001">
    <property type="entry name" value="Type II keratin 23"/>
    <property type="match status" value="1"/>
</dbReference>
<dbReference type="Xenbase" id="XB-GENE-5840032">
    <property type="gene designation" value="krt78.6"/>
</dbReference>
<evidence type="ECO:0000256" key="3">
    <source>
        <dbReference type="ARBA" id="ARBA00023054"/>
    </source>
</evidence>
<reference evidence="10" key="2">
    <citation type="submission" date="2020-05" db="UniProtKB">
        <authorList>
            <consortium name="Ensembl"/>
        </authorList>
    </citation>
    <scope>IDENTIFICATION</scope>
</reference>
<proteinExistence type="inferred from homology"/>
<keyword evidence="3 7" id="KW-0175">Coiled coil</keyword>
<feature type="coiled-coil region" evidence="7">
    <location>
        <begin position="180"/>
        <end position="323"/>
    </location>
</feature>
<evidence type="ECO:0000256" key="5">
    <source>
        <dbReference type="ARBA" id="ARBA00061646"/>
    </source>
</evidence>
<dbReference type="Gene3D" id="1.20.5.170">
    <property type="match status" value="1"/>
</dbReference>
<evidence type="ECO:0000256" key="6">
    <source>
        <dbReference type="ARBA" id="ARBA00067648"/>
    </source>
</evidence>
<dbReference type="AlphaFoldDB" id="A0A6I8PUX0"/>
<comment type="similarity">
    <text evidence="5">Belongs to the intermediate filament family.</text>
</comment>
<accession>A0A6I8PUX0</accession>
<dbReference type="FunFam" id="1.20.5.1160:FF:000001">
    <property type="entry name" value="Keratin type II"/>
    <property type="match status" value="1"/>
</dbReference>
<dbReference type="Pfam" id="PF00038">
    <property type="entry name" value="Filament"/>
    <property type="match status" value="1"/>
</dbReference>
<feature type="compositionally biased region" description="Low complexity" evidence="8">
    <location>
        <begin position="588"/>
        <end position="601"/>
    </location>
</feature>
<keyword evidence="1" id="KW-0416">Keratin</keyword>
<dbReference type="GO" id="GO:0045095">
    <property type="term" value="C:keratin filament"/>
    <property type="evidence" value="ECO:0007669"/>
    <property type="project" value="InterPro"/>
</dbReference>